<dbReference type="EC" id="2.7.13.3" evidence="2"/>
<evidence type="ECO:0000256" key="4">
    <source>
        <dbReference type="ARBA" id="ARBA00022679"/>
    </source>
</evidence>
<dbReference type="InterPro" id="IPR050482">
    <property type="entry name" value="Sensor_HK_TwoCompSys"/>
</dbReference>
<dbReference type="PANTHER" id="PTHR24421">
    <property type="entry name" value="NITRATE/NITRITE SENSOR PROTEIN NARX-RELATED"/>
    <property type="match status" value="1"/>
</dbReference>
<feature type="domain" description="Histidine kinase/HSP90-like ATPase" evidence="11">
    <location>
        <begin position="243"/>
        <end position="334"/>
    </location>
</feature>
<dbReference type="InterPro" id="IPR003594">
    <property type="entry name" value="HATPase_dom"/>
</dbReference>
<dbReference type="SUPFAM" id="SSF55874">
    <property type="entry name" value="ATPase domain of HSP90 chaperone/DNA topoisomerase II/histidine kinase"/>
    <property type="match status" value="1"/>
</dbReference>
<evidence type="ECO:0000256" key="1">
    <source>
        <dbReference type="ARBA" id="ARBA00000085"/>
    </source>
</evidence>
<keyword evidence="7" id="KW-0067">ATP-binding</keyword>
<evidence type="ECO:0000256" key="2">
    <source>
        <dbReference type="ARBA" id="ARBA00012438"/>
    </source>
</evidence>
<protein>
    <recommendedName>
        <fullName evidence="2">histidine kinase</fullName>
        <ecNumber evidence="2">2.7.13.3</ecNumber>
    </recommendedName>
</protein>
<evidence type="ECO:0000256" key="3">
    <source>
        <dbReference type="ARBA" id="ARBA00022553"/>
    </source>
</evidence>
<keyword evidence="3" id="KW-0597">Phosphoprotein</keyword>
<evidence type="ECO:0000256" key="6">
    <source>
        <dbReference type="ARBA" id="ARBA00022777"/>
    </source>
</evidence>
<organism evidence="13 14">
    <name type="scientific">Streptomyces melanosporofaciens</name>
    <dbReference type="NCBI Taxonomy" id="67327"/>
    <lineage>
        <taxon>Bacteria</taxon>
        <taxon>Bacillati</taxon>
        <taxon>Actinomycetota</taxon>
        <taxon>Actinomycetes</taxon>
        <taxon>Kitasatosporales</taxon>
        <taxon>Streptomycetaceae</taxon>
        <taxon>Streptomyces</taxon>
        <taxon>Streptomyces violaceusniger group</taxon>
    </lineage>
</organism>
<keyword evidence="8" id="KW-0902">Two-component regulatory system</keyword>
<dbReference type="GO" id="GO:0005524">
    <property type="term" value="F:ATP binding"/>
    <property type="evidence" value="ECO:0007669"/>
    <property type="project" value="UniProtKB-KW"/>
</dbReference>
<gene>
    <name evidence="13" type="ORF">SAMN04490356_6558</name>
</gene>
<dbReference type="Pfam" id="PF02518">
    <property type="entry name" value="HATPase_c"/>
    <property type="match status" value="1"/>
</dbReference>
<comment type="catalytic activity">
    <reaction evidence="1">
        <text>ATP + protein L-histidine = ADP + protein N-phospho-L-histidine.</text>
        <dbReference type="EC" id="2.7.13.3"/>
    </reaction>
</comment>
<evidence type="ECO:0000259" key="12">
    <source>
        <dbReference type="Pfam" id="PF07730"/>
    </source>
</evidence>
<keyword evidence="4" id="KW-0808">Transferase</keyword>
<feature type="region of interest" description="Disordered" evidence="9">
    <location>
        <begin position="335"/>
        <end position="362"/>
    </location>
</feature>
<evidence type="ECO:0000256" key="10">
    <source>
        <dbReference type="SAM" id="Phobius"/>
    </source>
</evidence>
<evidence type="ECO:0000313" key="13">
    <source>
        <dbReference type="EMBL" id="SED02497.1"/>
    </source>
</evidence>
<feature type="transmembrane region" description="Helical" evidence="10">
    <location>
        <begin position="376"/>
        <end position="397"/>
    </location>
</feature>
<sequence length="488" mass="51821">MTTHRTGFTGRPGARWSGHLPLAATVAAAGLSVISLWWVVPTALCAFVAGWRPGRTWSTAVGLIGVVAGAVVAVAAVPSWITWADRFVAVVAGAVVLPWFVGRFCRQYRELVRAGWERAARLEREQRLIAEQARLRERARIAQDMHDVLGHELSLIALSAGALKLAPGLADGHRDAARDIRARAAAAVDRLGEVIGVLRQEPDGAPPEPGGAGVAELVERASASGLTVRLRTDGEPGELPADVERAVHRVVREALTNVAKHAPGAEAAVRVRHTAEETEVRVANGPAPTAVAVRSGGAGFGLIGLDERVGLAGGTFGYGPESGGFAVRATFPRTPAPRRAAQATPHAPDGTDAPGSADGAVADDHRRARRRLGRTLVAAVMVPLVAGALLIGALRVWDTLRARESVLAPDDYARLRIGQDRDRITEYLPERQTGHRPTAAEPRGAGLDCEYYAMTADPFDDRSGDVYRLCFRHDTLVTADAFTGKGVR</sequence>
<keyword evidence="10" id="KW-0812">Transmembrane</keyword>
<keyword evidence="10" id="KW-1133">Transmembrane helix</keyword>
<feature type="transmembrane region" description="Helical" evidence="10">
    <location>
        <begin position="87"/>
        <end position="105"/>
    </location>
</feature>
<name>A0A1H4XAA7_STRMJ</name>
<keyword evidence="6 13" id="KW-0418">Kinase</keyword>
<keyword evidence="14" id="KW-1185">Reference proteome</keyword>
<keyword evidence="10" id="KW-0472">Membrane</keyword>
<accession>A0A1H4XAA7</accession>
<dbReference type="PANTHER" id="PTHR24421:SF10">
    <property type="entry name" value="NITRATE_NITRITE SENSOR PROTEIN NARQ"/>
    <property type="match status" value="1"/>
</dbReference>
<dbReference type="InterPro" id="IPR011712">
    <property type="entry name" value="Sig_transdc_His_kin_sub3_dim/P"/>
</dbReference>
<dbReference type="CDD" id="cd16917">
    <property type="entry name" value="HATPase_UhpB-NarQ-NarX-like"/>
    <property type="match status" value="1"/>
</dbReference>
<evidence type="ECO:0000259" key="11">
    <source>
        <dbReference type="Pfam" id="PF02518"/>
    </source>
</evidence>
<dbReference type="Pfam" id="PF07730">
    <property type="entry name" value="HisKA_3"/>
    <property type="match status" value="1"/>
</dbReference>
<evidence type="ECO:0000256" key="9">
    <source>
        <dbReference type="SAM" id="MobiDB-lite"/>
    </source>
</evidence>
<dbReference type="Proteomes" id="UP000198609">
    <property type="component" value="Unassembled WGS sequence"/>
</dbReference>
<evidence type="ECO:0000256" key="5">
    <source>
        <dbReference type="ARBA" id="ARBA00022741"/>
    </source>
</evidence>
<dbReference type="GO" id="GO:0016020">
    <property type="term" value="C:membrane"/>
    <property type="evidence" value="ECO:0007669"/>
    <property type="project" value="InterPro"/>
</dbReference>
<feature type="compositionally biased region" description="Low complexity" evidence="9">
    <location>
        <begin position="335"/>
        <end position="348"/>
    </location>
</feature>
<evidence type="ECO:0000256" key="8">
    <source>
        <dbReference type="ARBA" id="ARBA00023012"/>
    </source>
</evidence>
<evidence type="ECO:0000313" key="14">
    <source>
        <dbReference type="Proteomes" id="UP000198609"/>
    </source>
</evidence>
<dbReference type="GO" id="GO:0000155">
    <property type="term" value="F:phosphorelay sensor kinase activity"/>
    <property type="evidence" value="ECO:0007669"/>
    <property type="project" value="InterPro"/>
</dbReference>
<dbReference type="Gene3D" id="3.30.565.10">
    <property type="entry name" value="Histidine kinase-like ATPase, C-terminal domain"/>
    <property type="match status" value="1"/>
</dbReference>
<proteinExistence type="predicted"/>
<reference evidence="14" key="1">
    <citation type="submission" date="2016-10" db="EMBL/GenBank/DDBJ databases">
        <authorList>
            <person name="Varghese N."/>
            <person name="Submissions S."/>
        </authorList>
    </citation>
    <scope>NUCLEOTIDE SEQUENCE [LARGE SCALE GENOMIC DNA]</scope>
    <source>
        <strain evidence="14">DSM 40318</strain>
    </source>
</reference>
<dbReference type="RefSeq" id="WP_093466751.1">
    <property type="nucleotide sequence ID" value="NZ_FNST01000002.1"/>
</dbReference>
<dbReference type="GO" id="GO:0046983">
    <property type="term" value="F:protein dimerization activity"/>
    <property type="evidence" value="ECO:0007669"/>
    <property type="project" value="InterPro"/>
</dbReference>
<dbReference type="Gene3D" id="1.20.5.1930">
    <property type="match status" value="1"/>
</dbReference>
<dbReference type="InterPro" id="IPR036890">
    <property type="entry name" value="HATPase_C_sf"/>
</dbReference>
<feature type="transmembrane region" description="Helical" evidence="10">
    <location>
        <begin position="20"/>
        <end position="48"/>
    </location>
</feature>
<feature type="transmembrane region" description="Helical" evidence="10">
    <location>
        <begin position="60"/>
        <end position="81"/>
    </location>
</feature>
<keyword evidence="5" id="KW-0547">Nucleotide-binding</keyword>
<evidence type="ECO:0000256" key="7">
    <source>
        <dbReference type="ARBA" id="ARBA00022840"/>
    </source>
</evidence>
<dbReference type="AlphaFoldDB" id="A0A1H4XAA7"/>
<dbReference type="EMBL" id="FNST01000002">
    <property type="protein sequence ID" value="SED02497.1"/>
    <property type="molecule type" value="Genomic_DNA"/>
</dbReference>
<feature type="domain" description="Signal transduction histidine kinase subgroup 3 dimerisation and phosphoacceptor" evidence="12">
    <location>
        <begin position="137"/>
        <end position="201"/>
    </location>
</feature>